<dbReference type="CDD" id="cd03801">
    <property type="entry name" value="GT4_PimA-like"/>
    <property type="match status" value="1"/>
</dbReference>
<dbReference type="PANTHER" id="PTHR12526">
    <property type="entry name" value="GLYCOSYLTRANSFERASE"/>
    <property type="match status" value="1"/>
</dbReference>
<dbReference type="SUPFAM" id="SSF53756">
    <property type="entry name" value="UDP-Glycosyltransferase/glycogen phosphorylase"/>
    <property type="match status" value="1"/>
</dbReference>
<comment type="caution">
    <text evidence="2">The sequence shown here is derived from an EMBL/GenBank/DDBJ whole genome shotgun (WGS) entry which is preliminary data.</text>
</comment>
<accession>A0A932GT40</accession>
<feature type="domain" description="Glycosyl transferase family 1" evidence="1">
    <location>
        <begin position="3"/>
        <end position="157"/>
    </location>
</feature>
<organism evidence="2 3">
    <name type="scientific">Tectimicrobiota bacterium</name>
    <dbReference type="NCBI Taxonomy" id="2528274"/>
    <lineage>
        <taxon>Bacteria</taxon>
        <taxon>Pseudomonadati</taxon>
        <taxon>Nitrospinota/Tectimicrobiota group</taxon>
        <taxon>Candidatus Tectimicrobiota</taxon>
    </lineage>
</organism>
<evidence type="ECO:0000259" key="1">
    <source>
        <dbReference type="Pfam" id="PF00534"/>
    </source>
</evidence>
<dbReference type="Gene3D" id="3.40.50.2000">
    <property type="entry name" value="Glycogen Phosphorylase B"/>
    <property type="match status" value="2"/>
</dbReference>
<dbReference type="AlphaFoldDB" id="A0A932GT40"/>
<name>A0A932GT40_UNCTE</name>
<protein>
    <submittedName>
        <fullName evidence="2">Glycosyltransferase family 4 protein</fullName>
    </submittedName>
</protein>
<dbReference type="InterPro" id="IPR001296">
    <property type="entry name" value="Glyco_trans_1"/>
</dbReference>
<proteinExistence type="predicted"/>
<dbReference type="PANTHER" id="PTHR12526:SF635">
    <property type="entry name" value="GLYCOSYL TRANSFERASE GROUP 1"/>
    <property type="match status" value="1"/>
</dbReference>
<dbReference type="EMBL" id="JACPSX010000294">
    <property type="protein sequence ID" value="MBI3016352.1"/>
    <property type="molecule type" value="Genomic_DNA"/>
</dbReference>
<dbReference type="GO" id="GO:0016757">
    <property type="term" value="F:glycosyltransferase activity"/>
    <property type="evidence" value="ECO:0007669"/>
    <property type="project" value="InterPro"/>
</dbReference>
<dbReference type="Pfam" id="PF00534">
    <property type="entry name" value="Glycos_transf_1"/>
    <property type="match status" value="1"/>
</dbReference>
<sequence length="197" mass="22077">MSRPIIIYIGQIKHRKGFDLLARAMPAILQKFPRASFLFISQSLEGRGELDSINRAQGTGERCFLFTQVDDRNKFLILSFADALVQPTRYEGFGISVIEGMACRCPVVSTRIPVIDEIIEHEQNGLLASPNDFASVAANVLRLLEEDNLRRSVVANASATVMARYTRDQITRQLVEVYDDLVQSKPSDPRRGKRPGP</sequence>
<reference evidence="2" key="1">
    <citation type="submission" date="2020-07" db="EMBL/GenBank/DDBJ databases">
        <title>Huge and variable diversity of episymbiotic CPR bacteria and DPANN archaea in groundwater ecosystems.</title>
        <authorList>
            <person name="He C.Y."/>
            <person name="Keren R."/>
            <person name="Whittaker M."/>
            <person name="Farag I.F."/>
            <person name="Doudna J."/>
            <person name="Cate J.H.D."/>
            <person name="Banfield J.F."/>
        </authorList>
    </citation>
    <scope>NUCLEOTIDE SEQUENCE</scope>
    <source>
        <strain evidence="2">NC_groundwater_717_Ag_S-0.2um_59_8</strain>
    </source>
</reference>
<dbReference type="Proteomes" id="UP000741360">
    <property type="component" value="Unassembled WGS sequence"/>
</dbReference>
<gene>
    <name evidence="2" type="ORF">HYY65_15105</name>
</gene>
<evidence type="ECO:0000313" key="3">
    <source>
        <dbReference type="Proteomes" id="UP000741360"/>
    </source>
</evidence>
<evidence type="ECO:0000313" key="2">
    <source>
        <dbReference type="EMBL" id="MBI3016352.1"/>
    </source>
</evidence>